<evidence type="ECO:0000259" key="5">
    <source>
        <dbReference type="PROSITE" id="PS51063"/>
    </source>
</evidence>
<name>A0ABY5PI19_9ACTN</name>
<gene>
    <name evidence="6" type="ORF">LRS13_02025</name>
</gene>
<dbReference type="Pfam" id="PF13545">
    <property type="entry name" value="HTH_Crp_2"/>
    <property type="match status" value="1"/>
</dbReference>
<evidence type="ECO:0000256" key="3">
    <source>
        <dbReference type="ARBA" id="ARBA00023163"/>
    </source>
</evidence>
<keyword evidence="2" id="KW-0238">DNA-binding</keyword>
<dbReference type="InterPro" id="IPR012318">
    <property type="entry name" value="HTH_CRP"/>
</dbReference>
<dbReference type="InterPro" id="IPR018488">
    <property type="entry name" value="cNMP-bd_CS"/>
</dbReference>
<keyword evidence="7" id="KW-1185">Reference proteome</keyword>
<dbReference type="SUPFAM" id="SSF46785">
    <property type="entry name" value="Winged helix' DNA-binding domain"/>
    <property type="match status" value="1"/>
</dbReference>
<keyword evidence="3" id="KW-0804">Transcription</keyword>
<dbReference type="SMART" id="SM00419">
    <property type="entry name" value="HTH_CRP"/>
    <property type="match status" value="1"/>
</dbReference>
<feature type="domain" description="Cyclic nucleotide-binding" evidence="4">
    <location>
        <begin position="16"/>
        <end position="136"/>
    </location>
</feature>
<feature type="domain" description="HTH crp-type" evidence="5">
    <location>
        <begin position="150"/>
        <end position="226"/>
    </location>
</feature>
<keyword evidence="1" id="KW-0805">Transcription regulation</keyword>
<dbReference type="Gene3D" id="2.60.120.10">
    <property type="entry name" value="Jelly Rolls"/>
    <property type="match status" value="1"/>
</dbReference>
<dbReference type="InterPro" id="IPR000595">
    <property type="entry name" value="cNMP-bd_dom"/>
</dbReference>
<dbReference type="SUPFAM" id="SSF51206">
    <property type="entry name" value="cAMP-binding domain-like"/>
    <property type="match status" value="1"/>
</dbReference>
<dbReference type="PANTHER" id="PTHR24567">
    <property type="entry name" value="CRP FAMILY TRANSCRIPTIONAL REGULATORY PROTEIN"/>
    <property type="match status" value="1"/>
</dbReference>
<dbReference type="PROSITE" id="PS00889">
    <property type="entry name" value="CNMP_BINDING_2"/>
    <property type="match status" value="1"/>
</dbReference>
<reference evidence="7" key="1">
    <citation type="submission" date="2021-11" db="EMBL/GenBank/DDBJ databases">
        <title>Cultivation dependent microbiological survey of springs from the worlds oldest radium mine currently devoted to the extraction of radon-saturated water.</title>
        <authorList>
            <person name="Kapinusova G."/>
            <person name="Smrhova T."/>
            <person name="Strejcek M."/>
            <person name="Suman J."/>
            <person name="Jani K."/>
            <person name="Pajer P."/>
            <person name="Uhlik O."/>
        </authorList>
    </citation>
    <scope>NUCLEOTIDE SEQUENCE [LARGE SCALE GENOMIC DNA]</scope>
    <source>
        <strain evidence="7">J379</strain>
    </source>
</reference>
<accession>A0ABY5PI19</accession>
<dbReference type="Proteomes" id="UP001058860">
    <property type="component" value="Chromosome"/>
</dbReference>
<dbReference type="RefSeq" id="WP_353864818.1">
    <property type="nucleotide sequence ID" value="NZ_CP088295.1"/>
</dbReference>
<evidence type="ECO:0000259" key="4">
    <source>
        <dbReference type="PROSITE" id="PS50042"/>
    </source>
</evidence>
<protein>
    <submittedName>
        <fullName evidence="6">Crp/Fnr family transcriptional regulator</fullName>
    </submittedName>
</protein>
<dbReference type="PROSITE" id="PS51063">
    <property type="entry name" value="HTH_CRP_2"/>
    <property type="match status" value="1"/>
</dbReference>
<dbReference type="InterPro" id="IPR014710">
    <property type="entry name" value="RmlC-like_jellyroll"/>
</dbReference>
<organism evidence="6 7">
    <name type="scientific">Svornostia abyssi</name>
    <dbReference type="NCBI Taxonomy" id="2898438"/>
    <lineage>
        <taxon>Bacteria</taxon>
        <taxon>Bacillati</taxon>
        <taxon>Actinomycetota</taxon>
        <taxon>Thermoleophilia</taxon>
        <taxon>Solirubrobacterales</taxon>
        <taxon>Baekduiaceae</taxon>
        <taxon>Svornostia</taxon>
    </lineage>
</organism>
<dbReference type="SMART" id="SM00100">
    <property type="entry name" value="cNMP"/>
    <property type="match status" value="1"/>
</dbReference>
<dbReference type="CDD" id="cd00038">
    <property type="entry name" value="CAP_ED"/>
    <property type="match status" value="1"/>
</dbReference>
<evidence type="ECO:0000256" key="1">
    <source>
        <dbReference type="ARBA" id="ARBA00023015"/>
    </source>
</evidence>
<dbReference type="InterPro" id="IPR036388">
    <property type="entry name" value="WH-like_DNA-bd_sf"/>
</dbReference>
<dbReference type="InterPro" id="IPR050397">
    <property type="entry name" value="Env_Response_Regulators"/>
</dbReference>
<dbReference type="PANTHER" id="PTHR24567:SF74">
    <property type="entry name" value="HTH-TYPE TRANSCRIPTIONAL REGULATOR ARCR"/>
    <property type="match status" value="1"/>
</dbReference>
<evidence type="ECO:0000313" key="7">
    <source>
        <dbReference type="Proteomes" id="UP001058860"/>
    </source>
</evidence>
<dbReference type="Pfam" id="PF00027">
    <property type="entry name" value="cNMP_binding"/>
    <property type="match status" value="1"/>
</dbReference>
<sequence length="233" mass="25596">MSTAEDAVQLLARVPVFETLGSDDLARVAAVAVPRRFAADQIIFREGDASDTCYIVRSGHARAVREHADGRTITLAHFGPGDFFGELAMFDSERRSATLESLDQLEAVAITGDDMRRLLREHPDISMKLVMALGRRLREANERLSRQSFQTVQSRVATVLSQLVTRARDETPTNGDEGDVLLVITQSDIAQLAGSSRESASRFLAVLERAGVVTQGRGKITVHDPAALQRYVY</sequence>
<evidence type="ECO:0000256" key="2">
    <source>
        <dbReference type="ARBA" id="ARBA00023125"/>
    </source>
</evidence>
<dbReference type="InterPro" id="IPR036390">
    <property type="entry name" value="WH_DNA-bd_sf"/>
</dbReference>
<evidence type="ECO:0000313" key="6">
    <source>
        <dbReference type="EMBL" id="UUY04334.1"/>
    </source>
</evidence>
<dbReference type="Gene3D" id="1.10.10.10">
    <property type="entry name" value="Winged helix-like DNA-binding domain superfamily/Winged helix DNA-binding domain"/>
    <property type="match status" value="1"/>
</dbReference>
<dbReference type="EMBL" id="CP088295">
    <property type="protein sequence ID" value="UUY04334.1"/>
    <property type="molecule type" value="Genomic_DNA"/>
</dbReference>
<dbReference type="InterPro" id="IPR018490">
    <property type="entry name" value="cNMP-bd_dom_sf"/>
</dbReference>
<proteinExistence type="predicted"/>
<dbReference type="PROSITE" id="PS50042">
    <property type="entry name" value="CNMP_BINDING_3"/>
    <property type="match status" value="1"/>
</dbReference>